<evidence type="ECO:0000256" key="10">
    <source>
        <dbReference type="ARBA" id="ARBA00022840"/>
    </source>
</evidence>
<dbReference type="SUPFAM" id="SSF55874">
    <property type="entry name" value="ATPase domain of HSP90 chaperone/DNA topoisomerase II/histidine kinase"/>
    <property type="match status" value="1"/>
</dbReference>
<evidence type="ECO:0000256" key="5">
    <source>
        <dbReference type="ARBA" id="ARBA00022553"/>
    </source>
</evidence>
<dbReference type="Pfam" id="PF00512">
    <property type="entry name" value="HisKA"/>
    <property type="match status" value="1"/>
</dbReference>
<evidence type="ECO:0000313" key="18">
    <source>
        <dbReference type="EMBL" id="UQZ86582.1"/>
    </source>
</evidence>
<dbReference type="Proteomes" id="UP001057134">
    <property type="component" value="Chromosome"/>
</dbReference>
<keyword evidence="8" id="KW-0547">Nucleotide-binding</keyword>
<keyword evidence="11 15" id="KW-1133">Transmembrane helix</keyword>
<dbReference type="InterPro" id="IPR036890">
    <property type="entry name" value="HATPase_C_sf"/>
</dbReference>
<dbReference type="GO" id="GO:0004673">
    <property type="term" value="F:protein histidine kinase activity"/>
    <property type="evidence" value="ECO:0007669"/>
    <property type="project" value="UniProtKB-EC"/>
</dbReference>
<evidence type="ECO:0000259" key="16">
    <source>
        <dbReference type="PROSITE" id="PS50109"/>
    </source>
</evidence>
<dbReference type="CDD" id="cd06225">
    <property type="entry name" value="HAMP"/>
    <property type="match status" value="1"/>
</dbReference>
<evidence type="ECO:0000313" key="19">
    <source>
        <dbReference type="Proteomes" id="UP001057134"/>
    </source>
</evidence>
<dbReference type="Gene3D" id="6.10.340.10">
    <property type="match status" value="1"/>
</dbReference>
<sequence length="487" mass="54459">MISTIKVKFLLGFFIIFAASLLLLNLLVVRIIETSNENIITEDLIGLKKNSSVYVKQTFMINHYSNDEIYFGQMAQEMVAELQHVSSSEVSAYSVKGELLYTSDASAFAAAGDEDLKQALDGKTAYTLHYSDSPVMVYYAYPVMMDGKKVGILRFAKDFSLLHEQSRHILDVIFYVTIAIFAAAFLFSYLLSRHITIPLGQLAKASTEVTEGNLGVRIRFRRKDEIGKLADNFNRMIEKITMQIGRIEQDRDRLEELNRHRKRFLDNVTHELKTPLTTILGYAEMIKDNGSGDEAFFDKGMNHIVGESRRLHQMVVKLLELSKETSVREPFEEVDAGRLVQDVCDGMAIKAERYKKTIACEAEAGLEVNGSPQKLRQLLINVIDNAIKYGYAHTGIDVKAARSGEDVRIVVANQGEDICSEELERWFEPFYRSDQRAFKEVGSCGLGLSISKAIADEHGGSIAVAGADGRTTVVIRLPRGISKEGGL</sequence>
<evidence type="ECO:0000256" key="4">
    <source>
        <dbReference type="ARBA" id="ARBA00022475"/>
    </source>
</evidence>
<name>A0ABY4RWQ6_9BACL</name>
<keyword evidence="9" id="KW-0418">Kinase</keyword>
<evidence type="ECO:0000256" key="7">
    <source>
        <dbReference type="ARBA" id="ARBA00022692"/>
    </source>
</evidence>
<feature type="domain" description="Histidine kinase" evidence="16">
    <location>
        <begin position="267"/>
        <end position="481"/>
    </location>
</feature>
<protein>
    <recommendedName>
        <fullName evidence="3">histidine kinase</fullName>
        <ecNumber evidence="3">2.7.13.3</ecNumber>
    </recommendedName>
</protein>
<reference evidence="18" key="1">
    <citation type="submission" date="2018-02" db="EMBL/GenBank/DDBJ databases">
        <authorList>
            <person name="Kim S.-K."/>
            <person name="Jung H.-I."/>
            <person name="Lee S.-W."/>
        </authorList>
    </citation>
    <scope>NUCLEOTIDE SEQUENCE</scope>
    <source>
        <strain evidence="18">SK3146</strain>
    </source>
</reference>
<dbReference type="Gene3D" id="3.30.565.10">
    <property type="entry name" value="Histidine kinase-like ATPase, C-terminal domain"/>
    <property type="match status" value="1"/>
</dbReference>
<keyword evidence="4" id="KW-1003">Cell membrane</keyword>
<keyword evidence="13 15" id="KW-0472">Membrane</keyword>
<dbReference type="Pfam" id="PF00672">
    <property type="entry name" value="HAMP"/>
    <property type="match status" value="1"/>
</dbReference>
<dbReference type="PANTHER" id="PTHR45528">
    <property type="entry name" value="SENSOR HISTIDINE KINASE CPXA"/>
    <property type="match status" value="1"/>
</dbReference>
<keyword evidence="6 18" id="KW-0808">Transferase</keyword>
<dbReference type="EMBL" id="CP027059">
    <property type="protein sequence ID" value="UQZ86582.1"/>
    <property type="molecule type" value="Genomic_DNA"/>
</dbReference>
<dbReference type="PROSITE" id="PS50885">
    <property type="entry name" value="HAMP"/>
    <property type="match status" value="1"/>
</dbReference>
<keyword evidence="19" id="KW-1185">Reference proteome</keyword>
<keyword evidence="10" id="KW-0067">ATP-binding</keyword>
<keyword evidence="14" id="KW-0175">Coiled coil</keyword>
<evidence type="ECO:0000256" key="8">
    <source>
        <dbReference type="ARBA" id="ARBA00022741"/>
    </source>
</evidence>
<dbReference type="Gene3D" id="1.10.287.130">
    <property type="match status" value="1"/>
</dbReference>
<dbReference type="EC" id="2.7.13.3" evidence="3"/>
<keyword evidence="5" id="KW-0597">Phosphoprotein</keyword>
<proteinExistence type="predicted"/>
<evidence type="ECO:0000259" key="17">
    <source>
        <dbReference type="PROSITE" id="PS50885"/>
    </source>
</evidence>
<dbReference type="PROSITE" id="PS50109">
    <property type="entry name" value="HIS_KIN"/>
    <property type="match status" value="1"/>
</dbReference>
<evidence type="ECO:0000256" key="15">
    <source>
        <dbReference type="SAM" id="Phobius"/>
    </source>
</evidence>
<dbReference type="SMART" id="SM00387">
    <property type="entry name" value="HATPase_c"/>
    <property type="match status" value="1"/>
</dbReference>
<dbReference type="InterPro" id="IPR050398">
    <property type="entry name" value="HssS/ArlS-like"/>
</dbReference>
<dbReference type="PRINTS" id="PR00344">
    <property type="entry name" value="BCTRLSENSOR"/>
</dbReference>
<dbReference type="InterPro" id="IPR036097">
    <property type="entry name" value="HisK_dim/P_sf"/>
</dbReference>
<dbReference type="InterPro" id="IPR003660">
    <property type="entry name" value="HAMP_dom"/>
</dbReference>
<dbReference type="CDD" id="cd00082">
    <property type="entry name" value="HisKA"/>
    <property type="match status" value="1"/>
</dbReference>
<accession>A0ABY4RWQ6</accession>
<keyword evidence="12" id="KW-0902">Two-component regulatory system</keyword>
<dbReference type="InterPro" id="IPR003594">
    <property type="entry name" value="HATPase_dom"/>
</dbReference>
<comment type="subcellular location">
    <subcellularLocation>
        <location evidence="2">Cell membrane</location>
        <topology evidence="2">Multi-pass membrane protein</topology>
    </subcellularLocation>
</comment>
<dbReference type="SUPFAM" id="SSF47384">
    <property type="entry name" value="Homodimeric domain of signal transducing histidine kinase"/>
    <property type="match status" value="1"/>
</dbReference>
<evidence type="ECO:0000256" key="13">
    <source>
        <dbReference type="ARBA" id="ARBA00023136"/>
    </source>
</evidence>
<feature type="domain" description="HAMP" evidence="17">
    <location>
        <begin position="193"/>
        <end position="245"/>
    </location>
</feature>
<dbReference type="CDD" id="cd00075">
    <property type="entry name" value="HATPase"/>
    <property type="match status" value="1"/>
</dbReference>
<organism evidence="18 19">
    <name type="scientific">Paenibacillus konkukensis</name>
    <dbReference type="NCBI Taxonomy" id="2020716"/>
    <lineage>
        <taxon>Bacteria</taxon>
        <taxon>Bacillati</taxon>
        <taxon>Bacillota</taxon>
        <taxon>Bacilli</taxon>
        <taxon>Bacillales</taxon>
        <taxon>Paenibacillaceae</taxon>
        <taxon>Paenibacillus</taxon>
    </lineage>
</organism>
<reference evidence="18" key="2">
    <citation type="journal article" date="2021" name="J Anim Sci Technol">
        <title>Complete genome sequence of Paenibacillus konkukensis sp. nov. SK3146 as a potential probiotic strain.</title>
        <authorList>
            <person name="Jung H.I."/>
            <person name="Park S."/>
            <person name="Niu K.M."/>
            <person name="Lee S.W."/>
            <person name="Kothari D."/>
            <person name="Yi K.J."/>
            <person name="Kim S.K."/>
        </authorList>
    </citation>
    <scope>NUCLEOTIDE SEQUENCE</scope>
    <source>
        <strain evidence="18">SK3146</strain>
    </source>
</reference>
<feature type="transmembrane region" description="Helical" evidence="15">
    <location>
        <begin position="9"/>
        <end position="32"/>
    </location>
</feature>
<dbReference type="InterPro" id="IPR005467">
    <property type="entry name" value="His_kinase_dom"/>
</dbReference>
<dbReference type="Pfam" id="PF02518">
    <property type="entry name" value="HATPase_c"/>
    <property type="match status" value="1"/>
</dbReference>
<keyword evidence="7 15" id="KW-0812">Transmembrane</keyword>
<dbReference type="InterPro" id="IPR004358">
    <property type="entry name" value="Sig_transdc_His_kin-like_C"/>
</dbReference>
<dbReference type="RefSeq" id="WP_249862105.1">
    <property type="nucleotide sequence ID" value="NZ_CP027059.1"/>
</dbReference>
<dbReference type="SMART" id="SM00388">
    <property type="entry name" value="HisKA"/>
    <property type="match status" value="1"/>
</dbReference>
<dbReference type="InterPro" id="IPR003661">
    <property type="entry name" value="HisK_dim/P_dom"/>
</dbReference>
<evidence type="ECO:0000256" key="3">
    <source>
        <dbReference type="ARBA" id="ARBA00012438"/>
    </source>
</evidence>
<dbReference type="PANTHER" id="PTHR45528:SF1">
    <property type="entry name" value="SENSOR HISTIDINE KINASE CPXA"/>
    <property type="match status" value="1"/>
</dbReference>
<dbReference type="SMART" id="SM00304">
    <property type="entry name" value="HAMP"/>
    <property type="match status" value="1"/>
</dbReference>
<evidence type="ECO:0000256" key="11">
    <source>
        <dbReference type="ARBA" id="ARBA00022989"/>
    </source>
</evidence>
<feature type="transmembrane region" description="Helical" evidence="15">
    <location>
        <begin position="172"/>
        <end position="191"/>
    </location>
</feature>
<gene>
    <name evidence="18" type="primary">phoR_16</name>
    <name evidence="18" type="ORF">SK3146_05875</name>
</gene>
<evidence type="ECO:0000256" key="2">
    <source>
        <dbReference type="ARBA" id="ARBA00004651"/>
    </source>
</evidence>
<evidence type="ECO:0000256" key="1">
    <source>
        <dbReference type="ARBA" id="ARBA00000085"/>
    </source>
</evidence>
<evidence type="ECO:0000256" key="6">
    <source>
        <dbReference type="ARBA" id="ARBA00022679"/>
    </source>
</evidence>
<evidence type="ECO:0000256" key="14">
    <source>
        <dbReference type="SAM" id="Coils"/>
    </source>
</evidence>
<dbReference type="SUPFAM" id="SSF158472">
    <property type="entry name" value="HAMP domain-like"/>
    <property type="match status" value="1"/>
</dbReference>
<feature type="coiled-coil region" evidence="14">
    <location>
        <begin position="237"/>
        <end position="267"/>
    </location>
</feature>
<evidence type="ECO:0000256" key="9">
    <source>
        <dbReference type="ARBA" id="ARBA00022777"/>
    </source>
</evidence>
<comment type="catalytic activity">
    <reaction evidence="1">
        <text>ATP + protein L-histidine = ADP + protein N-phospho-L-histidine.</text>
        <dbReference type="EC" id="2.7.13.3"/>
    </reaction>
</comment>
<evidence type="ECO:0000256" key="12">
    <source>
        <dbReference type="ARBA" id="ARBA00023012"/>
    </source>
</evidence>